<organism evidence="1 2">
    <name type="scientific">Choiromyces venosus 120613-1</name>
    <dbReference type="NCBI Taxonomy" id="1336337"/>
    <lineage>
        <taxon>Eukaryota</taxon>
        <taxon>Fungi</taxon>
        <taxon>Dikarya</taxon>
        <taxon>Ascomycota</taxon>
        <taxon>Pezizomycotina</taxon>
        <taxon>Pezizomycetes</taxon>
        <taxon>Pezizales</taxon>
        <taxon>Tuberaceae</taxon>
        <taxon>Choiromyces</taxon>
    </lineage>
</organism>
<evidence type="ECO:0000313" key="2">
    <source>
        <dbReference type="Proteomes" id="UP000276215"/>
    </source>
</evidence>
<dbReference type="Proteomes" id="UP000276215">
    <property type="component" value="Unassembled WGS sequence"/>
</dbReference>
<evidence type="ECO:0000313" key="1">
    <source>
        <dbReference type="EMBL" id="RPA99906.1"/>
    </source>
</evidence>
<reference evidence="1 2" key="1">
    <citation type="journal article" date="2018" name="Nat. Ecol. Evol.">
        <title>Pezizomycetes genomes reveal the molecular basis of ectomycorrhizal truffle lifestyle.</title>
        <authorList>
            <person name="Murat C."/>
            <person name="Payen T."/>
            <person name="Noel B."/>
            <person name="Kuo A."/>
            <person name="Morin E."/>
            <person name="Chen J."/>
            <person name="Kohler A."/>
            <person name="Krizsan K."/>
            <person name="Balestrini R."/>
            <person name="Da Silva C."/>
            <person name="Montanini B."/>
            <person name="Hainaut M."/>
            <person name="Levati E."/>
            <person name="Barry K.W."/>
            <person name="Belfiori B."/>
            <person name="Cichocki N."/>
            <person name="Clum A."/>
            <person name="Dockter R.B."/>
            <person name="Fauchery L."/>
            <person name="Guy J."/>
            <person name="Iotti M."/>
            <person name="Le Tacon F."/>
            <person name="Lindquist E.A."/>
            <person name="Lipzen A."/>
            <person name="Malagnac F."/>
            <person name="Mello A."/>
            <person name="Molinier V."/>
            <person name="Miyauchi S."/>
            <person name="Poulain J."/>
            <person name="Riccioni C."/>
            <person name="Rubini A."/>
            <person name="Sitrit Y."/>
            <person name="Splivallo R."/>
            <person name="Traeger S."/>
            <person name="Wang M."/>
            <person name="Zifcakova L."/>
            <person name="Wipf D."/>
            <person name="Zambonelli A."/>
            <person name="Paolocci F."/>
            <person name="Nowrousian M."/>
            <person name="Ottonello S."/>
            <person name="Baldrian P."/>
            <person name="Spatafora J.W."/>
            <person name="Henrissat B."/>
            <person name="Nagy L.G."/>
            <person name="Aury J.M."/>
            <person name="Wincker P."/>
            <person name="Grigoriev I.V."/>
            <person name="Bonfante P."/>
            <person name="Martin F.M."/>
        </authorList>
    </citation>
    <scope>NUCLEOTIDE SEQUENCE [LARGE SCALE GENOMIC DNA]</scope>
    <source>
        <strain evidence="1 2">120613-1</strain>
    </source>
</reference>
<dbReference type="EMBL" id="ML120384">
    <property type="protein sequence ID" value="RPA99906.1"/>
    <property type="molecule type" value="Genomic_DNA"/>
</dbReference>
<gene>
    <name evidence="1" type="ORF">L873DRAFT_1806079</name>
</gene>
<name>A0A3N4JP00_9PEZI</name>
<protein>
    <submittedName>
        <fullName evidence="1">Uncharacterized protein</fullName>
    </submittedName>
</protein>
<accession>A0A3N4JP00</accession>
<dbReference type="OrthoDB" id="448455at2759"/>
<dbReference type="AlphaFoldDB" id="A0A3N4JP00"/>
<keyword evidence="2" id="KW-1185">Reference proteome</keyword>
<proteinExistence type="predicted"/>
<sequence length="108" mass="11881">MTAFLHATGSFNNNTSYGNNNTNCGNTNVANYFTTPHDRAEMLAWLSPLEPNIRHQNVQASRVANVGSWLLGTQQFRSWYYGDSHNGSDKATIFCYGSPGDDSTIALS</sequence>